<feature type="transmembrane region" description="Helical" evidence="1">
    <location>
        <begin position="303"/>
        <end position="326"/>
    </location>
</feature>
<feature type="transmembrane region" description="Helical" evidence="1">
    <location>
        <begin position="188"/>
        <end position="208"/>
    </location>
</feature>
<dbReference type="Proteomes" id="UP000295500">
    <property type="component" value="Unassembled WGS sequence"/>
</dbReference>
<dbReference type="PANTHER" id="PTHR37814">
    <property type="entry name" value="CONSERVED MEMBRANE PROTEIN"/>
    <property type="match status" value="1"/>
</dbReference>
<sequence>MAKPISKKLNFIGVAAMYVGSVMGAGFASGRESWQFFGVFGSKAYLGIFISAMCFAAIAFMINYISIEKDTTDIGTIVSFTDNRVVIEGIGYSMAAFLFTTIISMSAAGGSFLNQEFGLSKAVGGGIIAFLVAITVLGDFERISKLFKFIVPMLFAIVVGCSIIVIFSDIKQSGATSGFKPSVMAPDWIFAAFVFVAYNMLGMIPMGASASLNAKSKRQAFIGSVIGGFALGVMTLVLVMALQKDMAYTDVLDLPMLGYSLRISTVANILYGVVLYAAIYSAATSTFYGFTTKLPDRPWKSKVIIVAIIIGFAVGLTGFKNVVAYLYPVEGYYGLAIITMMTVNFFKVMIQKKKNGRADDFSDFTEEGRFDYPENIVRVTAGSGGESLLVFGRDKTALYDTGMAYCHEKLIENISKALEKKGRSGLDYVLMSHTHYDHIGALPYVLQKWPDAIVVGAAKAEKVFASRGARRTMKRLGEAARDSFGDSREPVLVDGFRLDMAVKDGDTVDLGGSHFVVLETKGHTDCSLTYVLEPQSIMFACESTGVLHSPGDVHTSILKSYSDTLRSAEKCRAYGARRVICPHYGLIPEGRNEYFFQAYARAAESEKDFILQCRDKGQTRQEIFGSYCNKYWEKDRSKKQPREAFEENAWYIIDHILENF</sequence>
<feature type="domain" description="Metallo-beta-lactamase" evidence="2">
    <location>
        <begin position="384"/>
        <end position="583"/>
    </location>
</feature>
<keyword evidence="1" id="KW-1133">Transmembrane helix</keyword>
<feature type="transmembrane region" description="Helical" evidence="1">
    <location>
        <begin position="220"/>
        <end position="242"/>
    </location>
</feature>
<dbReference type="Gene3D" id="3.60.15.10">
    <property type="entry name" value="Ribonuclease Z/Hydroxyacylglutathione hydrolase-like"/>
    <property type="match status" value="1"/>
</dbReference>
<protein>
    <submittedName>
        <fullName evidence="3">Putative membrane protein YkvI</fullName>
    </submittedName>
</protein>
<feature type="transmembrane region" description="Helical" evidence="1">
    <location>
        <begin position="44"/>
        <end position="65"/>
    </location>
</feature>
<dbReference type="AlphaFoldDB" id="A0A4R6Q7N5"/>
<proteinExistence type="predicted"/>
<reference evidence="3 4" key="1">
    <citation type="submission" date="2019-03" db="EMBL/GenBank/DDBJ databases">
        <title>Genomic Encyclopedia of Type Strains, Phase IV (KMG-IV): sequencing the most valuable type-strain genomes for metagenomic binning, comparative biology and taxonomic classification.</title>
        <authorList>
            <person name="Goeker M."/>
        </authorList>
    </citation>
    <scope>NUCLEOTIDE SEQUENCE [LARGE SCALE GENOMIC DNA]</scope>
    <source>
        <strain evidence="3 4">DSM 28287</strain>
    </source>
</reference>
<feature type="transmembrane region" description="Helical" evidence="1">
    <location>
        <begin position="332"/>
        <end position="350"/>
    </location>
</feature>
<dbReference type="EMBL" id="SNXO01000008">
    <property type="protein sequence ID" value="TDP58105.1"/>
    <property type="molecule type" value="Genomic_DNA"/>
</dbReference>
<keyword evidence="4" id="KW-1185">Reference proteome</keyword>
<dbReference type="InterPro" id="IPR038728">
    <property type="entry name" value="YkvI-like"/>
</dbReference>
<feature type="transmembrane region" description="Helical" evidence="1">
    <location>
        <begin position="119"/>
        <end position="137"/>
    </location>
</feature>
<dbReference type="OrthoDB" id="9802248at2"/>
<feature type="transmembrane region" description="Helical" evidence="1">
    <location>
        <begin position="269"/>
        <end position="291"/>
    </location>
</feature>
<comment type="caution">
    <text evidence="3">The sequence shown here is derived from an EMBL/GenBank/DDBJ whole genome shotgun (WGS) entry which is preliminary data.</text>
</comment>
<dbReference type="PANTHER" id="PTHR37814:SF1">
    <property type="entry name" value="MEMBRANE PROTEIN"/>
    <property type="match status" value="1"/>
</dbReference>
<dbReference type="RefSeq" id="WP_133528034.1">
    <property type="nucleotide sequence ID" value="NZ_SNXO01000008.1"/>
</dbReference>
<feature type="transmembrane region" description="Helical" evidence="1">
    <location>
        <begin position="85"/>
        <end position="107"/>
    </location>
</feature>
<dbReference type="Pfam" id="PF00753">
    <property type="entry name" value="Lactamase_B"/>
    <property type="match status" value="1"/>
</dbReference>
<organism evidence="3 4">
    <name type="scientific">Aminicella lysinilytica</name>
    <dbReference type="NCBI Taxonomy" id="433323"/>
    <lineage>
        <taxon>Bacteria</taxon>
        <taxon>Bacillati</taxon>
        <taxon>Bacillota</taxon>
        <taxon>Clostridia</taxon>
        <taxon>Peptostreptococcales</taxon>
        <taxon>Anaerovoracaceae</taxon>
        <taxon>Aminicella</taxon>
    </lineage>
</organism>
<dbReference type="SUPFAM" id="SSF56281">
    <property type="entry name" value="Metallo-hydrolase/oxidoreductase"/>
    <property type="match status" value="1"/>
</dbReference>
<keyword evidence="1" id="KW-0472">Membrane</keyword>
<evidence type="ECO:0000313" key="4">
    <source>
        <dbReference type="Proteomes" id="UP000295500"/>
    </source>
</evidence>
<evidence type="ECO:0000259" key="2">
    <source>
        <dbReference type="SMART" id="SM00849"/>
    </source>
</evidence>
<feature type="transmembrane region" description="Helical" evidence="1">
    <location>
        <begin position="149"/>
        <end position="168"/>
    </location>
</feature>
<gene>
    <name evidence="3" type="ORF">EV211_10851</name>
</gene>
<dbReference type="SMART" id="SM00849">
    <property type="entry name" value="Lactamase_B"/>
    <property type="match status" value="1"/>
</dbReference>
<dbReference type="InterPro" id="IPR001279">
    <property type="entry name" value="Metallo-B-lactamas"/>
</dbReference>
<name>A0A4R6Q7N5_9FIRM</name>
<evidence type="ECO:0000313" key="3">
    <source>
        <dbReference type="EMBL" id="TDP58105.1"/>
    </source>
</evidence>
<keyword evidence="1" id="KW-0812">Transmembrane</keyword>
<dbReference type="InterPro" id="IPR036866">
    <property type="entry name" value="RibonucZ/Hydroxyglut_hydro"/>
</dbReference>
<feature type="transmembrane region" description="Helical" evidence="1">
    <location>
        <begin position="9"/>
        <end position="29"/>
    </location>
</feature>
<accession>A0A4R6Q7N5</accession>
<evidence type="ECO:0000256" key="1">
    <source>
        <dbReference type="SAM" id="Phobius"/>
    </source>
</evidence>